<dbReference type="SUPFAM" id="SSF49303">
    <property type="entry name" value="beta-Galactosidase/glucuronidase domain"/>
    <property type="match status" value="2"/>
</dbReference>
<gene>
    <name evidence="9" type="ORF">ACFOZ4_26660</name>
</gene>
<dbReference type="Gene3D" id="2.60.120.260">
    <property type="entry name" value="Galactose-binding domain-like"/>
    <property type="match status" value="1"/>
</dbReference>
<dbReference type="Pfam" id="PF02929">
    <property type="entry name" value="Bgal_small_N"/>
    <property type="match status" value="1"/>
</dbReference>
<dbReference type="InterPro" id="IPR023232">
    <property type="entry name" value="Glyco_hydro_2_AS"/>
</dbReference>
<evidence type="ECO:0000256" key="1">
    <source>
        <dbReference type="ARBA" id="ARBA00001412"/>
    </source>
</evidence>
<dbReference type="Gene3D" id="2.70.98.10">
    <property type="match status" value="1"/>
</dbReference>
<dbReference type="InterPro" id="IPR014718">
    <property type="entry name" value="GH-type_carb-bd"/>
</dbReference>
<dbReference type="SUPFAM" id="SSF51445">
    <property type="entry name" value="(Trans)glycosidases"/>
    <property type="match status" value="1"/>
</dbReference>
<dbReference type="GO" id="GO:0016787">
    <property type="term" value="F:hydrolase activity"/>
    <property type="evidence" value="ECO:0007669"/>
    <property type="project" value="UniProtKB-KW"/>
</dbReference>
<dbReference type="PANTHER" id="PTHR46323:SF2">
    <property type="entry name" value="BETA-GALACTOSIDASE"/>
    <property type="match status" value="1"/>
</dbReference>
<dbReference type="Pfam" id="PF02836">
    <property type="entry name" value="Glyco_hydro_2_C"/>
    <property type="match status" value="1"/>
</dbReference>
<evidence type="ECO:0000256" key="6">
    <source>
        <dbReference type="ARBA" id="ARBA00023295"/>
    </source>
</evidence>
<dbReference type="Pfam" id="PF02837">
    <property type="entry name" value="Glyco_hydro_2_N"/>
    <property type="match status" value="1"/>
</dbReference>
<dbReference type="Proteomes" id="UP001595816">
    <property type="component" value="Unassembled WGS sequence"/>
</dbReference>
<evidence type="ECO:0000256" key="4">
    <source>
        <dbReference type="ARBA" id="ARBA00013303"/>
    </source>
</evidence>
<dbReference type="Pfam" id="PF16353">
    <property type="entry name" value="LacZ_4"/>
    <property type="match status" value="1"/>
</dbReference>
<evidence type="ECO:0000313" key="10">
    <source>
        <dbReference type="Proteomes" id="UP001595816"/>
    </source>
</evidence>
<evidence type="ECO:0000256" key="2">
    <source>
        <dbReference type="ARBA" id="ARBA00007401"/>
    </source>
</evidence>
<comment type="caution">
    <text evidence="9">The sequence shown here is derived from an EMBL/GenBank/DDBJ whole genome shotgun (WGS) entry which is preliminary data.</text>
</comment>
<evidence type="ECO:0000256" key="5">
    <source>
        <dbReference type="ARBA" id="ARBA00022801"/>
    </source>
</evidence>
<accession>A0ABV8LV21</accession>
<dbReference type="InterPro" id="IPR013783">
    <property type="entry name" value="Ig-like_fold"/>
</dbReference>
<dbReference type="InterPro" id="IPR050347">
    <property type="entry name" value="Bact_Beta-galactosidase"/>
</dbReference>
<keyword evidence="10" id="KW-1185">Reference proteome</keyword>
<sequence>MAYHQVISPGAGGLTPRAHVVSDAPRLSLNGTWRFRWHPRAGAPEDFADPGFDDASWADLPVPSHWPLHGDGAWGRPIYTNVRFPIPIDPPFVPDENPTGDHRLSFDLPADWPGGDAVLRFDGIESCGKVWLNGVELGITFGSRLPVEFAVGHLLRPTGNVVAVRVHQWSAGTYVEDQDMWWLPGIFRDVTLIARPPAGLPDIRITSLYAESTGLGTLVVEGPAGDARVTCAELGIDVAAGESVSRPVQPWTAETPRLYRVEVATATERAVVRVGFRTVSIVDGVLRVNGRRILLRGVNRHEFDPDHGRVMSEELMRADLLLMKRHNINAVRTSHYPPHPRFLDLCDELGLWVIDECDLETHGFEETGWRRNPTDDPAWREALVDRAVRMVARDRNHPSIILWSLGNEAGVGENLGHMATAIRGLDPTRPLHYEGDWSCRYVDVYSRMYAHQDEVALIGQGAEAPLDDAELDARRRRMPFILCEYGHAMGNGPGGILEYQQLFEQHDRLQGGFIWEWIDHGLRTRDAEGREIYGYGGDFGEELHDGNFVCDGLVFPDRTPSPGLLEFKKVVEPIRLTRAPSGDAVRVTNRYDFAELTDIRLRWSYQVQGVVLGAGELTCPPLAAGAYADLPLPPAPKGTPAGEAYWTVRAVLAKDTPWAPAEHEIAWGQWQAVAWSPRPLNATRRQPSVQRVGPGRFTDGRLTGIGGVTFHPPRLDVWRAPTDNDEGFNGRLAEAWRQHGLDRVRERLISSTLDGDALVVRTRAAAAAADFGLFATYRWTGDDERLRLELSVEPDGDWPVVLPRLGLRFGLPGLIDAVTWYGGGPGEAYADVRQAARIGRFESTVDKLQTPYVMPQENGSRIDVRWAELTDFSGLGLRIEGDPVFQLTARRWTSEQLAAAKHAPDLVAGERVWVNVDLAQHGIGSASCGPKTLPAYDLTAGPMSFAVTFSALALA</sequence>
<dbReference type="PRINTS" id="PR00132">
    <property type="entry name" value="GLHYDRLASE2"/>
</dbReference>
<name>A0ABV8LV21_9ACTN</name>
<dbReference type="Gene3D" id="2.60.40.10">
    <property type="entry name" value="Immunoglobulins"/>
    <property type="match status" value="2"/>
</dbReference>
<dbReference type="EC" id="3.2.1.23" evidence="3"/>
<dbReference type="InterPro" id="IPR032312">
    <property type="entry name" value="LacZ_4"/>
</dbReference>
<feature type="domain" description="Beta galactosidase small chain/" evidence="8">
    <location>
        <begin position="691"/>
        <end position="950"/>
    </location>
</feature>
<keyword evidence="6" id="KW-0326">Glycosidase</keyword>
<dbReference type="PROSITE" id="PS00719">
    <property type="entry name" value="GLYCOSYL_HYDROL_F2_1"/>
    <property type="match status" value="1"/>
</dbReference>
<dbReference type="InterPro" id="IPR017853">
    <property type="entry name" value="GH"/>
</dbReference>
<dbReference type="SMART" id="SM01038">
    <property type="entry name" value="Bgal_small_N"/>
    <property type="match status" value="1"/>
</dbReference>
<dbReference type="PROSITE" id="PS00608">
    <property type="entry name" value="GLYCOSYL_HYDROL_F2_2"/>
    <property type="match status" value="1"/>
</dbReference>
<reference evidence="10" key="1">
    <citation type="journal article" date="2019" name="Int. J. Syst. Evol. Microbiol.">
        <title>The Global Catalogue of Microorganisms (GCM) 10K type strain sequencing project: providing services to taxonomists for standard genome sequencing and annotation.</title>
        <authorList>
            <consortium name="The Broad Institute Genomics Platform"/>
            <consortium name="The Broad Institute Genome Sequencing Center for Infectious Disease"/>
            <person name="Wu L."/>
            <person name="Ma J."/>
        </authorList>
    </citation>
    <scope>NUCLEOTIDE SEQUENCE [LARGE SCALE GENOMIC DNA]</scope>
    <source>
        <strain evidence="10">CGMCC 4.7289</strain>
    </source>
</reference>
<dbReference type="EMBL" id="JBHSAY010000015">
    <property type="protein sequence ID" value="MFC4134208.1"/>
    <property type="molecule type" value="Genomic_DNA"/>
</dbReference>
<dbReference type="Gene3D" id="3.20.20.80">
    <property type="entry name" value="Glycosidases"/>
    <property type="match status" value="1"/>
</dbReference>
<protein>
    <recommendedName>
        <fullName evidence="4">Beta-galactosidase</fullName>
        <ecNumber evidence="3">3.2.1.23</ecNumber>
    </recommendedName>
    <alternativeName>
        <fullName evidence="7">Lactase</fullName>
    </alternativeName>
</protein>
<organism evidence="9 10">
    <name type="scientific">Hamadaea flava</name>
    <dbReference type="NCBI Taxonomy" id="1742688"/>
    <lineage>
        <taxon>Bacteria</taxon>
        <taxon>Bacillati</taxon>
        <taxon>Actinomycetota</taxon>
        <taxon>Actinomycetes</taxon>
        <taxon>Micromonosporales</taxon>
        <taxon>Micromonosporaceae</taxon>
        <taxon>Hamadaea</taxon>
    </lineage>
</organism>
<dbReference type="InterPro" id="IPR011013">
    <property type="entry name" value="Gal_mutarotase_sf_dom"/>
</dbReference>
<dbReference type="InterPro" id="IPR006101">
    <property type="entry name" value="Glyco_hydro_2"/>
</dbReference>
<dbReference type="RefSeq" id="WP_308197792.1">
    <property type="nucleotide sequence ID" value="NZ_JAMZDZ010000001.1"/>
</dbReference>
<evidence type="ECO:0000313" key="9">
    <source>
        <dbReference type="EMBL" id="MFC4134208.1"/>
    </source>
</evidence>
<evidence type="ECO:0000256" key="7">
    <source>
        <dbReference type="ARBA" id="ARBA00032230"/>
    </source>
</evidence>
<evidence type="ECO:0000256" key="3">
    <source>
        <dbReference type="ARBA" id="ARBA00012756"/>
    </source>
</evidence>
<dbReference type="InterPro" id="IPR004199">
    <property type="entry name" value="B-gal_small/dom_5"/>
</dbReference>
<dbReference type="SUPFAM" id="SSF74650">
    <property type="entry name" value="Galactose mutarotase-like"/>
    <property type="match status" value="1"/>
</dbReference>
<evidence type="ECO:0000259" key="8">
    <source>
        <dbReference type="SMART" id="SM01038"/>
    </source>
</evidence>
<comment type="similarity">
    <text evidence="2">Belongs to the glycosyl hydrolase 2 family.</text>
</comment>
<dbReference type="InterPro" id="IPR023230">
    <property type="entry name" value="Glyco_hydro_2_CS"/>
</dbReference>
<dbReference type="InterPro" id="IPR008979">
    <property type="entry name" value="Galactose-bd-like_sf"/>
</dbReference>
<keyword evidence="5 9" id="KW-0378">Hydrolase</keyword>
<dbReference type="PANTHER" id="PTHR46323">
    <property type="entry name" value="BETA-GALACTOSIDASE"/>
    <property type="match status" value="1"/>
</dbReference>
<dbReference type="InterPro" id="IPR006104">
    <property type="entry name" value="Glyco_hydro_2_N"/>
</dbReference>
<proteinExistence type="inferred from homology"/>
<dbReference type="InterPro" id="IPR006103">
    <property type="entry name" value="Glyco_hydro_2_cat"/>
</dbReference>
<comment type="catalytic activity">
    <reaction evidence="1">
        <text>Hydrolysis of terminal non-reducing beta-D-galactose residues in beta-D-galactosides.</text>
        <dbReference type="EC" id="3.2.1.23"/>
    </reaction>
</comment>
<dbReference type="InterPro" id="IPR036156">
    <property type="entry name" value="Beta-gal/glucu_dom_sf"/>
</dbReference>
<dbReference type="SUPFAM" id="SSF49785">
    <property type="entry name" value="Galactose-binding domain-like"/>
    <property type="match status" value="1"/>
</dbReference>